<accession>A0A917UPS8</accession>
<dbReference type="AlphaFoldDB" id="A0A917UPS8"/>
<gene>
    <name evidence="1" type="ORF">GCM10010121_099960</name>
</gene>
<sequence length="53" mass="6106">MSNGTLQCARTGSPRRFPSRIEPFIAFTTDEPLRPHLLCPWSVVGLKDEKHRR</sequence>
<reference evidence="1" key="2">
    <citation type="submission" date="2020-09" db="EMBL/GenBank/DDBJ databases">
        <authorList>
            <person name="Sun Q."/>
            <person name="Ohkuma M."/>
        </authorList>
    </citation>
    <scope>NUCLEOTIDE SEQUENCE</scope>
    <source>
        <strain evidence="1">JCM 3086</strain>
    </source>
</reference>
<dbReference type="RefSeq" id="WP_189317909.1">
    <property type="nucleotide sequence ID" value="NZ_BMQA01000181.1"/>
</dbReference>
<reference evidence="1" key="1">
    <citation type="journal article" date="2014" name="Int. J. Syst. Evol. Microbiol.">
        <title>Complete genome sequence of Corynebacterium casei LMG S-19264T (=DSM 44701T), isolated from a smear-ripened cheese.</title>
        <authorList>
            <consortium name="US DOE Joint Genome Institute (JGI-PGF)"/>
            <person name="Walter F."/>
            <person name="Albersmeier A."/>
            <person name="Kalinowski J."/>
            <person name="Ruckert C."/>
        </authorList>
    </citation>
    <scope>NUCLEOTIDE SEQUENCE</scope>
    <source>
        <strain evidence="1">JCM 3086</strain>
    </source>
</reference>
<proteinExistence type="predicted"/>
<name>A0A917UPS8_9ACTN</name>
<dbReference type="Proteomes" id="UP000657574">
    <property type="component" value="Unassembled WGS sequence"/>
</dbReference>
<organism evidence="1 2">
    <name type="scientific">Streptomyces brasiliensis</name>
    <dbReference type="NCBI Taxonomy" id="1954"/>
    <lineage>
        <taxon>Bacteria</taxon>
        <taxon>Bacillati</taxon>
        <taxon>Actinomycetota</taxon>
        <taxon>Actinomycetes</taxon>
        <taxon>Kitasatosporales</taxon>
        <taxon>Streptomycetaceae</taxon>
        <taxon>Streptomyces</taxon>
    </lineage>
</organism>
<comment type="caution">
    <text evidence="1">The sequence shown here is derived from an EMBL/GenBank/DDBJ whole genome shotgun (WGS) entry which is preliminary data.</text>
</comment>
<keyword evidence="2" id="KW-1185">Reference proteome</keyword>
<evidence type="ECO:0000313" key="2">
    <source>
        <dbReference type="Proteomes" id="UP000657574"/>
    </source>
</evidence>
<dbReference type="EMBL" id="BMQA01000181">
    <property type="protein sequence ID" value="GGJ73435.1"/>
    <property type="molecule type" value="Genomic_DNA"/>
</dbReference>
<protein>
    <submittedName>
        <fullName evidence="1">Uncharacterized protein</fullName>
    </submittedName>
</protein>
<evidence type="ECO:0000313" key="1">
    <source>
        <dbReference type="EMBL" id="GGJ73435.1"/>
    </source>
</evidence>